<dbReference type="AlphaFoldDB" id="E8LS99"/>
<name>E8LS99_9VIBR</name>
<accession>E8LS99</accession>
<evidence type="ECO:0000259" key="3">
    <source>
        <dbReference type="Pfam" id="PF13505"/>
    </source>
</evidence>
<feature type="domain" description="Outer membrane protein beta-barrel" evidence="3">
    <location>
        <begin position="12"/>
        <end position="164"/>
    </location>
</feature>
<dbReference type="SUPFAM" id="SSF56925">
    <property type="entry name" value="OMPA-like"/>
    <property type="match status" value="1"/>
</dbReference>
<dbReference type="RefSeq" id="WP_006878695.1">
    <property type="nucleotide sequence ID" value="NZ_AEVS01000045.1"/>
</dbReference>
<organism evidence="4 5">
    <name type="scientific">Vibrio brasiliensis LMG 20546</name>
    <dbReference type="NCBI Taxonomy" id="945543"/>
    <lineage>
        <taxon>Bacteria</taxon>
        <taxon>Pseudomonadati</taxon>
        <taxon>Pseudomonadota</taxon>
        <taxon>Gammaproteobacteria</taxon>
        <taxon>Vibrionales</taxon>
        <taxon>Vibrionaceae</taxon>
        <taxon>Vibrio</taxon>
        <taxon>Vibrio oreintalis group</taxon>
    </lineage>
</organism>
<protein>
    <recommendedName>
        <fullName evidence="3">Outer membrane protein beta-barrel domain-containing protein</fullName>
    </recommendedName>
</protein>
<dbReference type="EMBL" id="AEVS01000045">
    <property type="protein sequence ID" value="EGA66346.1"/>
    <property type="molecule type" value="Genomic_DNA"/>
</dbReference>
<evidence type="ECO:0000313" key="5">
    <source>
        <dbReference type="Proteomes" id="UP000004371"/>
    </source>
</evidence>
<feature type="signal peptide" evidence="2">
    <location>
        <begin position="1"/>
        <end position="22"/>
    </location>
</feature>
<dbReference type="Gene3D" id="2.40.160.20">
    <property type="match status" value="1"/>
</dbReference>
<evidence type="ECO:0000256" key="1">
    <source>
        <dbReference type="ARBA" id="ARBA00022729"/>
    </source>
</evidence>
<dbReference type="Proteomes" id="UP000004371">
    <property type="component" value="Unassembled WGS sequence"/>
</dbReference>
<dbReference type="InterPro" id="IPR027385">
    <property type="entry name" value="Beta-barrel_OMP"/>
</dbReference>
<reference evidence="4 5" key="1">
    <citation type="journal article" date="2012" name="Int. J. Syst. Evol. Microbiol.">
        <title>Vibrio caribbeanicus sp. nov., isolated from the marine sponge Scleritoderma cyanea.</title>
        <authorList>
            <person name="Hoffmann M."/>
            <person name="Monday S.R."/>
            <person name="Allard M.W."/>
            <person name="Strain E.A."/>
            <person name="Whittaker P."/>
            <person name="Naum M."/>
            <person name="McCarthy P.J."/>
            <person name="Lopez J.V."/>
            <person name="Fischer M."/>
            <person name="Brown E.W."/>
        </authorList>
    </citation>
    <scope>NUCLEOTIDE SEQUENCE [LARGE SCALE GENOMIC DNA]</scope>
    <source>
        <strain evidence="4 5">LMG 20546</strain>
    </source>
</reference>
<sequence>MEVKYSRIFAPFLLATSLHVAANDSTNQINYDYAYADLSAGSLNENLGVNNNVTALAVGGNYLWTENVLFTLDYTARFIHPEDFTTELYTLLPGVAYRYPVMDKLDLVAKAKLGYLWATQTQDSTSVKLFSDSDLVLGAGLELKYALTEKWELAASAEYNHTDFLQEEIYQLRADYHLSPRITLGGFYTHRSGDFETVKISGSATTNEGGISLRFLF</sequence>
<proteinExistence type="predicted"/>
<keyword evidence="1 2" id="KW-0732">Signal</keyword>
<gene>
    <name evidence="4" type="ORF">VIBR0546_15441</name>
</gene>
<dbReference type="OrthoDB" id="6399590at2"/>
<evidence type="ECO:0000256" key="2">
    <source>
        <dbReference type="SAM" id="SignalP"/>
    </source>
</evidence>
<dbReference type="Pfam" id="PF13505">
    <property type="entry name" value="OMP_b-brl"/>
    <property type="match status" value="1"/>
</dbReference>
<dbReference type="eggNOG" id="ENOG50329PC">
    <property type="taxonomic scope" value="Bacteria"/>
</dbReference>
<feature type="chain" id="PRO_5003224278" description="Outer membrane protein beta-barrel domain-containing protein" evidence="2">
    <location>
        <begin position="23"/>
        <end position="217"/>
    </location>
</feature>
<comment type="caution">
    <text evidence="4">The sequence shown here is derived from an EMBL/GenBank/DDBJ whole genome shotgun (WGS) entry which is preliminary data.</text>
</comment>
<dbReference type="InterPro" id="IPR011250">
    <property type="entry name" value="OMP/PagP_B-barrel"/>
</dbReference>
<evidence type="ECO:0000313" key="4">
    <source>
        <dbReference type="EMBL" id="EGA66346.1"/>
    </source>
</evidence>
<keyword evidence="5" id="KW-1185">Reference proteome</keyword>